<evidence type="ECO:0000256" key="1">
    <source>
        <dbReference type="ARBA" id="ARBA00022487"/>
    </source>
</evidence>
<dbReference type="InterPro" id="IPR054579">
    <property type="entry name" value="GCE-like_dom"/>
</dbReference>
<name>A0A644XTL3_9ZZZZ</name>
<evidence type="ECO:0000313" key="5">
    <source>
        <dbReference type="EMBL" id="MPM19111.1"/>
    </source>
</evidence>
<sequence length="401" mass="45773">MRNSIISLLIIVCSSVVSGQDTLQLPPLLRFNDGSEVKSVRDWEKRRKEIRSIFENEVYGTAPVVPKNIKFRIVQEDKNALNGKATRRLVNLYLNKLSNPVELLIYYPNKPGRVPAFLGYNFWGNYTITNEKEVPLTSLWVPDREKETDNRAKETMRGIRTNRWPVEMIVDAGYALVTLYSGDIDPDYDDGFDNGVHAIYKKEKYTWGTIAAWSWGLRCVMGYLEKDDKINSEKVAVIGHSRLGKAALWAGATDERFALVISNNSGCGGAALSRRKQGETFTAINTRFPYWFCNNFKKYNDKEELLPVDQHQLIALMAPRPVYVASADKDAWADPEGEFMSALLAGDVYRLYGLKDIGQKTMPEVEVPLQNGHVAYHIRSGKHDITRYDWQQYILFANKRL</sequence>
<keyword evidence="2" id="KW-0732">Signal</keyword>
<evidence type="ECO:0000259" key="4">
    <source>
        <dbReference type="Pfam" id="PF22244"/>
    </source>
</evidence>
<evidence type="ECO:0000256" key="3">
    <source>
        <dbReference type="ARBA" id="ARBA00022801"/>
    </source>
</evidence>
<dbReference type="InterPro" id="IPR029058">
    <property type="entry name" value="AB_hydrolase_fold"/>
</dbReference>
<protein>
    <submittedName>
        <fullName evidence="5">Carbohydrate esterase</fullName>
        <ecNumber evidence="5">3.1.1.-</ecNumber>
    </submittedName>
</protein>
<feature type="domain" description="4-O-methyl-glucuronoyl methylesterase-like" evidence="4">
    <location>
        <begin position="170"/>
        <end position="353"/>
    </location>
</feature>
<dbReference type="Gene3D" id="3.40.50.1820">
    <property type="entry name" value="alpha/beta hydrolase"/>
    <property type="match status" value="1"/>
</dbReference>
<proteinExistence type="predicted"/>
<organism evidence="5">
    <name type="scientific">bioreactor metagenome</name>
    <dbReference type="NCBI Taxonomy" id="1076179"/>
    <lineage>
        <taxon>unclassified sequences</taxon>
        <taxon>metagenomes</taxon>
        <taxon>ecological metagenomes</taxon>
    </lineage>
</organism>
<dbReference type="SUPFAM" id="SSF53474">
    <property type="entry name" value="alpha/beta-Hydrolases"/>
    <property type="match status" value="1"/>
</dbReference>
<dbReference type="EMBL" id="VSSQ01003112">
    <property type="protein sequence ID" value="MPM19111.1"/>
    <property type="molecule type" value="Genomic_DNA"/>
</dbReference>
<dbReference type="Pfam" id="PF22244">
    <property type="entry name" value="GCE_fung"/>
    <property type="match status" value="1"/>
</dbReference>
<comment type="caution">
    <text evidence="5">The sequence shown here is derived from an EMBL/GenBank/DDBJ whole genome shotgun (WGS) entry which is preliminary data.</text>
</comment>
<dbReference type="GO" id="GO:0052689">
    <property type="term" value="F:carboxylic ester hydrolase activity"/>
    <property type="evidence" value="ECO:0007669"/>
    <property type="project" value="UniProtKB-KW"/>
</dbReference>
<evidence type="ECO:0000256" key="2">
    <source>
        <dbReference type="ARBA" id="ARBA00022729"/>
    </source>
</evidence>
<dbReference type="EC" id="3.1.1.-" evidence="5"/>
<dbReference type="AlphaFoldDB" id="A0A644XTL3"/>
<keyword evidence="1" id="KW-0719">Serine esterase</keyword>
<gene>
    <name evidence="5" type="ORF">SDC9_65529</name>
</gene>
<accession>A0A644XTL3</accession>
<reference evidence="5" key="1">
    <citation type="submission" date="2019-08" db="EMBL/GenBank/DDBJ databases">
        <authorList>
            <person name="Kucharzyk K."/>
            <person name="Murdoch R.W."/>
            <person name="Higgins S."/>
            <person name="Loffler F."/>
        </authorList>
    </citation>
    <scope>NUCLEOTIDE SEQUENCE</scope>
</reference>
<keyword evidence="3 5" id="KW-0378">Hydrolase</keyword>